<reference evidence="6" key="1">
    <citation type="submission" date="2010-08" db="EMBL/GenBank/DDBJ databases">
        <title>Genome sequence of Parvularcula bermudensis HTCC2503.</title>
        <authorList>
            <person name="Kang D.-M."/>
            <person name="Oh H.-M."/>
            <person name="Cho J.-C."/>
        </authorList>
    </citation>
    <scope>NUCLEOTIDE SEQUENCE [LARGE SCALE GENOMIC DNA]</scope>
    <source>
        <strain evidence="6">ATCC BAA-594 / HTCC2503 / KCTC 12087</strain>
    </source>
</reference>
<comment type="similarity">
    <text evidence="1 3">Belongs to the short-chain dehydrogenases/reductases (SDR) family.</text>
</comment>
<dbReference type="SMART" id="SM00822">
    <property type="entry name" value="PKS_KR"/>
    <property type="match status" value="1"/>
</dbReference>
<dbReference type="Pfam" id="PF00106">
    <property type="entry name" value="adh_short"/>
    <property type="match status" value="1"/>
</dbReference>
<dbReference type="InterPro" id="IPR036291">
    <property type="entry name" value="NAD(P)-bd_dom_sf"/>
</dbReference>
<name>E0TI02_PARBH</name>
<dbReference type="Proteomes" id="UP000001302">
    <property type="component" value="Chromosome"/>
</dbReference>
<dbReference type="HOGENOM" id="CLU_010194_2_1_5"/>
<feature type="domain" description="Ketoreductase" evidence="4">
    <location>
        <begin position="2"/>
        <end position="188"/>
    </location>
</feature>
<dbReference type="PANTHER" id="PTHR44196">
    <property type="entry name" value="DEHYDROGENASE/REDUCTASE SDR FAMILY MEMBER 7B"/>
    <property type="match status" value="1"/>
</dbReference>
<dbReference type="EMBL" id="CP002156">
    <property type="protein sequence ID" value="ADM10813.1"/>
    <property type="molecule type" value="Genomic_DNA"/>
</dbReference>
<evidence type="ECO:0000313" key="5">
    <source>
        <dbReference type="EMBL" id="ADM10813.1"/>
    </source>
</evidence>
<reference evidence="5 6" key="2">
    <citation type="journal article" date="2011" name="J. Bacteriol.">
        <title>Complete genome sequence of strain HTCC2503T of Parvularcula bermudensis, the type species of the order "Parvularculales" in the class Alphaproteobacteria.</title>
        <authorList>
            <person name="Oh H.M."/>
            <person name="Kang I."/>
            <person name="Vergin K.L."/>
            <person name="Kang D."/>
            <person name="Rhee K.H."/>
            <person name="Giovannoni S.J."/>
            <person name="Cho J.C."/>
        </authorList>
    </citation>
    <scope>NUCLEOTIDE SEQUENCE [LARGE SCALE GENOMIC DNA]</scope>
    <source>
        <strain evidence="6">ATCC BAA-594 / HTCC2503 / KCTC 12087</strain>
    </source>
</reference>
<dbReference type="eggNOG" id="COG0300">
    <property type="taxonomic scope" value="Bacteria"/>
</dbReference>
<accession>E0TI02</accession>
<dbReference type="InterPro" id="IPR002347">
    <property type="entry name" value="SDR_fam"/>
</dbReference>
<dbReference type="PROSITE" id="PS00061">
    <property type="entry name" value="ADH_SHORT"/>
    <property type="match status" value="1"/>
</dbReference>
<dbReference type="SUPFAM" id="SSF51735">
    <property type="entry name" value="NAD(P)-binding Rossmann-fold domains"/>
    <property type="match status" value="1"/>
</dbReference>
<dbReference type="InterPro" id="IPR020904">
    <property type="entry name" value="Sc_DH/Rdtase_CS"/>
</dbReference>
<dbReference type="STRING" id="314260.PB2503_00230"/>
<evidence type="ECO:0000256" key="1">
    <source>
        <dbReference type="ARBA" id="ARBA00006484"/>
    </source>
</evidence>
<dbReference type="GO" id="GO:0016020">
    <property type="term" value="C:membrane"/>
    <property type="evidence" value="ECO:0007669"/>
    <property type="project" value="TreeGrafter"/>
</dbReference>
<dbReference type="NCBIfam" id="NF005495">
    <property type="entry name" value="PRK07109.1"/>
    <property type="match status" value="1"/>
</dbReference>
<sequence length="334" mass="35859">MKTVVITGASGGVGRALARAYADRECRIGLIARGRKRLEETAREVRERGGEALVLPLDVADAEAVAKAASTCEAELGPIDLWINGAMVTVFSPIERLKPEEIHRVTAVTYLGAVHGTMTALNHMRPRGRGTIVQIASAIGYRAIPLQSAYCAAKAAMIAFSDSLRTELRHDGVGIDVTMMQLPAVNTPQFEWARNKMPKRPRPVPPIYRAEAVAEAIAAKAESGEREIWIGRPAMKAILAQKLAPNLAERMLADSAWSGQMTDEPAEAGRPDNLFEPVETVPSEAEGRFLDRAKAARPMTLGTTARNRLLAGGGAAAVGTAALLLRRILRGHGH</sequence>
<keyword evidence="6" id="KW-1185">Reference proteome</keyword>
<dbReference type="AlphaFoldDB" id="E0TI02"/>
<evidence type="ECO:0000313" key="6">
    <source>
        <dbReference type="Proteomes" id="UP000001302"/>
    </source>
</evidence>
<dbReference type="InterPro" id="IPR057326">
    <property type="entry name" value="KR_dom"/>
</dbReference>
<dbReference type="PRINTS" id="PR00081">
    <property type="entry name" value="GDHRDH"/>
</dbReference>
<evidence type="ECO:0000259" key="4">
    <source>
        <dbReference type="SMART" id="SM00822"/>
    </source>
</evidence>
<keyword evidence="2" id="KW-0560">Oxidoreductase</keyword>
<dbReference type="Gene3D" id="3.40.50.720">
    <property type="entry name" value="NAD(P)-binding Rossmann-like Domain"/>
    <property type="match status" value="1"/>
</dbReference>
<proteinExistence type="inferred from homology"/>
<gene>
    <name evidence="5" type="ordered locus">PB2503_00230</name>
</gene>
<dbReference type="PRINTS" id="PR00080">
    <property type="entry name" value="SDRFAMILY"/>
</dbReference>
<evidence type="ECO:0000256" key="3">
    <source>
        <dbReference type="RuleBase" id="RU000363"/>
    </source>
</evidence>
<dbReference type="OrthoDB" id="9810734at2"/>
<dbReference type="KEGG" id="pbr:PB2503_00230"/>
<dbReference type="RefSeq" id="WP_013301787.1">
    <property type="nucleotide sequence ID" value="NC_014414.1"/>
</dbReference>
<dbReference type="PANTHER" id="PTHR44196:SF1">
    <property type="entry name" value="DEHYDROGENASE_REDUCTASE SDR FAMILY MEMBER 7B"/>
    <property type="match status" value="1"/>
</dbReference>
<organism evidence="5 6">
    <name type="scientific">Parvularcula bermudensis (strain ATCC BAA-594 / HTCC2503 / KCTC 12087)</name>
    <dbReference type="NCBI Taxonomy" id="314260"/>
    <lineage>
        <taxon>Bacteria</taxon>
        <taxon>Pseudomonadati</taxon>
        <taxon>Pseudomonadota</taxon>
        <taxon>Alphaproteobacteria</taxon>
        <taxon>Parvularculales</taxon>
        <taxon>Parvularculaceae</taxon>
        <taxon>Parvularcula</taxon>
    </lineage>
</organism>
<evidence type="ECO:0000256" key="2">
    <source>
        <dbReference type="ARBA" id="ARBA00023002"/>
    </source>
</evidence>
<dbReference type="GO" id="GO:0016491">
    <property type="term" value="F:oxidoreductase activity"/>
    <property type="evidence" value="ECO:0007669"/>
    <property type="project" value="UniProtKB-KW"/>
</dbReference>
<protein>
    <submittedName>
        <fullName evidence="5">Short chain dehydrogenase</fullName>
    </submittedName>
</protein>